<proteinExistence type="predicted"/>
<dbReference type="Proteomes" id="UP000299102">
    <property type="component" value="Unassembled WGS sequence"/>
</dbReference>
<keyword evidence="3" id="KW-1185">Reference proteome</keyword>
<accession>A0A4C1X3W4</accession>
<comment type="caution">
    <text evidence="2">The sequence shown here is derived from an EMBL/GenBank/DDBJ whole genome shotgun (WGS) entry which is preliminary data.</text>
</comment>
<dbReference type="EMBL" id="BGZK01000708">
    <property type="protein sequence ID" value="GBP57069.1"/>
    <property type="molecule type" value="Genomic_DNA"/>
</dbReference>
<name>A0A4C1X3W4_EUMVA</name>
<feature type="region of interest" description="Disordered" evidence="1">
    <location>
        <begin position="18"/>
        <end position="39"/>
    </location>
</feature>
<dbReference type="AlphaFoldDB" id="A0A4C1X3W4"/>
<evidence type="ECO:0000313" key="3">
    <source>
        <dbReference type="Proteomes" id="UP000299102"/>
    </source>
</evidence>
<feature type="region of interest" description="Disordered" evidence="1">
    <location>
        <begin position="74"/>
        <end position="116"/>
    </location>
</feature>
<organism evidence="2 3">
    <name type="scientific">Eumeta variegata</name>
    <name type="common">Bagworm moth</name>
    <name type="synonym">Eumeta japonica</name>
    <dbReference type="NCBI Taxonomy" id="151549"/>
    <lineage>
        <taxon>Eukaryota</taxon>
        <taxon>Metazoa</taxon>
        <taxon>Ecdysozoa</taxon>
        <taxon>Arthropoda</taxon>
        <taxon>Hexapoda</taxon>
        <taxon>Insecta</taxon>
        <taxon>Pterygota</taxon>
        <taxon>Neoptera</taxon>
        <taxon>Endopterygota</taxon>
        <taxon>Lepidoptera</taxon>
        <taxon>Glossata</taxon>
        <taxon>Ditrysia</taxon>
        <taxon>Tineoidea</taxon>
        <taxon>Psychidae</taxon>
        <taxon>Oiketicinae</taxon>
        <taxon>Eumeta</taxon>
    </lineage>
</organism>
<sequence>MSISVWWLTEHVRASVQRHERDAPPRRCAGKRSLQGRYDPSLRRSRTGVVRVGHPVRAESGDNFSARCGRRLTGAARRPATARGGRALVRGRERASARVAHPAPPRKLGNVQCPIN</sequence>
<gene>
    <name evidence="2" type="ORF">EVAR_36736_1</name>
</gene>
<evidence type="ECO:0000256" key="1">
    <source>
        <dbReference type="SAM" id="MobiDB-lite"/>
    </source>
</evidence>
<reference evidence="2 3" key="1">
    <citation type="journal article" date="2019" name="Commun. Biol.">
        <title>The bagworm genome reveals a unique fibroin gene that provides high tensile strength.</title>
        <authorList>
            <person name="Kono N."/>
            <person name="Nakamura H."/>
            <person name="Ohtoshi R."/>
            <person name="Tomita M."/>
            <person name="Numata K."/>
            <person name="Arakawa K."/>
        </authorList>
    </citation>
    <scope>NUCLEOTIDE SEQUENCE [LARGE SCALE GENOMIC DNA]</scope>
</reference>
<feature type="compositionally biased region" description="Low complexity" evidence="1">
    <location>
        <begin position="74"/>
        <end position="88"/>
    </location>
</feature>
<protein>
    <submittedName>
        <fullName evidence="2">Uncharacterized protein</fullName>
    </submittedName>
</protein>
<evidence type="ECO:0000313" key="2">
    <source>
        <dbReference type="EMBL" id="GBP57069.1"/>
    </source>
</evidence>